<reference evidence="1 2" key="1">
    <citation type="submission" date="2024-01" db="EMBL/GenBank/DDBJ databases">
        <title>The genomes of 5 underutilized Papilionoideae crops provide insights into root nodulation and disease resistanc.</title>
        <authorList>
            <person name="Jiang F."/>
        </authorList>
    </citation>
    <scope>NUCLEOTIDE SEQUENCE [LARGE SCALE GENOMIC DNA]</scope>
    <source>
        <strain evidence="1">JINMINGXINNONG_FW02</strain>
        <tissue evidence="1">Leaves</tissue>
    </source>
</reference>
<evidence type="ECO:0000313" key="2">
    <source>
        <dbReference type="Proteomes" id="UP001374584"/>
    </source>
</evidence>
<name>A0AAN9LCH5_PHACN</name>
<proteinExistence type="predicted"/>
<keyword evidence="2" id="KW-1185">Reference proteome</keyword>
<comment type="caution">
    <text evidence="1">The sequence shown here is derived from an EMBL/GenBank/DDBJ whole genome shotgun (WGS) entry which is preliminary data.</text>
</comment>
<dbReference type="AlphaFoldDB" id="A0AAN9LCH5"/>
<organism evidence="1 2">
    <name type="scientific">Phaseolus coccineus</name>
    <name type="common">Scarlet runner bean</name>
    <name type="synonym">Phaseolus multiflorus</name>
    <dbReference type="NCBI Taxonomy" id="3886"/>
    <lineage>
        <taxon>Eukaryota</taxon>
        <taxon>Viridiplantae</taxon>
        <taxon>Streptophyta</taxon>
        <taxon>Embryophyta</taxon>
        <taxon>Tracheophyta</taxon>
        <taxon>Spermatophyta</taxon>
        <taxon>Magnoliopsida</taxon>
        <taxon>eudicotyledons</taxon>
        <taxon>Gunneridae</taxon>
        <taxon>Pentapetalae</taxon>
        <taxon>rosids</taxon>
        <taxon>fabids</taxon>
        <taxon>Fabales</taxon>
        <taxon>Fabaceae</taxon>
        <taxon>Papilionoideae</taxon>
        <taxon>50 kb inversion clade</taxon>
        <taxon>NPAAA clade</taxon>
        <taxon>indigoferoid/millettioid clade</taxon>
        <taxon>Phaseoleae</taxon>
        <taxon>Phaseolus</taxon>
    </lineage>
</organism>
<sequence>MRYPVNSLNRGGFLGDVDPVHTDLVYVSSPTTPPSESFTDLMADVMHAQLAQCVGAGVGRLGIKDEIHTPKDQHPRLSRWSREEIHGLGARWIGVIDSDAATILHNFMHICGINDADQLLNCGRHWSLILEQLMQM</sequence>
<gene>
    <name evidence="1" type="ORF">VNO80_30049</name>
</gene>
<protein>
    <submittedName>
        <fullName evidence="1">Uncharacterized protein</fullName>
    </submittedName>
</protein>
<dbReference type="EMBL" id="JAYMYR010000011">
    <property type="protein sequence ID" value="KAK7333284.1"/>
    <property type="molecule type" value="Genomic_DNA"/>
</dbReference>
<dbReference type="Proteomes" id="UP001374584">
    <property type="component" value="Unassembled WGS sequence"/>
</dbReference>
<accession>A0AAN9LCH5</accession>
<evidence type="ECO:0000313" key="1">
    <source>
        <dbReference type="EMBL" id="KAK7333284.1"/>
    </source>
</evidence>